<feature type="transmembrane region" description="Helical" evidence="1">
    <location>
        <begin position="118"/>
        <end position="139"/>
    </location>
</feature>
<dbReference type="PATRIC" id="fig|1423792.3.peg.1256"/>
<keyword evidence="3" id="KW-1185">Reference proteome</keyword>
<feature type="transmembrane region" description="Helical" evidence="1">
    <location>
        <begin position="464"/>
        <end position="483"/>
    </location>
</feature>
<gene>
    <name evidence="2" type="ORF">FD09_GL001237</name>
</gene>
<feature type="transmembrane region" description="Helical" evidence="1">
    <location>
        <begin position="198"/>
        <end position="223"/>
    </location>
</feature>
<sequence>MSQLMNFFRRKKEPLSDETDTTQATTPNTIMATSRWLRFFDLFRGLIGRRGVDYDQFRLILGYKLYMDAADPEFMNTLNNNSKRREGHNAFFAGLWVYALISLFMCTFVFMFPGTRVFGLGYALLFYSMMYLTVLVQAFSGSLLDVRDVGILETRGVTEQTRSAAQTAHIMVYVFSLFVAMMAAPIISSFIATGIVSGVVFTISALLLMIVNYVFSIVLYAVILHFFHGERLKNILSMIQIVIMILSIIMYQLPQLLTSASASFSSMNKPMSFNWVMAVVYPFWFTGPNEWLRSGQFNAGGILSVLMLITVVVAYFAFNPAMRRLTNNLSKLTESGSEPAPTGWYFRLWRKLIPQRDHQKAFFTLSWRMMQSDGDYKMRVYPSMVMGFVFMIIPLMNAIQEPGNFWTTLRSNWVWNMLPAFSVMGLPIAIYYLRFTKNPNALNVFANVPNFDKAVMYREAIRTVLVRLSLPVVLVLGIVTILVTNPLKGIGTMVAGLGISAFVVVINGQLFQGTTPYGTIFQTGQVNSGAMIGGYMLSIAIAGIGGGLSAVAPWWAAIIAGIILFGGSWVWLNHAFSHPTFRLPGEPGGD</sequence>
<comment type="caution">
    <text evidence="2">The sequence shown here is derived from an EMBL/GenBank/DDBJ whole genome shotgun (WGS) entry which is preliminary data.</text>
</comment>
<name>A0A0R1N1E0_9LACO</name>
<feature type="transmembrane region" description="Helical" evidence="1">
    <location>
        <begin position="380"/>
        <end position="400"/>
    </location>
</feature>
<evidence type="ECO:0000256" key="1">
    <source>
        <dbReference type="SAM" id="Phobius"/>
    </source>
</evidence>
<dbReference type="EMBL" id="AZEC01000002">
    <property type="protein sequence ID" value="KRL14077.1"/>
    <property type="molecule type" value="Genomic_DNA"/>
</dbReference>
<keyword evidence="1" id="KW-0812">Transmembrane</keyword>
<feature type="transmembrane region" description="Helical" evidence="1">
    <location>
        <begin position="235"/>
        <end position="253"/>
    </location>
</feature>
<feature type="transmembrane region" description="Helical" evidence="1">
    <location>
        <begin position="297"/>
        <end position="318"/>
    </location>
</feature>
<feature type="transmembrane region" description="Helical" evidence="1">
    <location>
        <begin position="90"/>
        <end position="112"/>
    </location>
</feature>
<feature type="transmembrane region" description="Helical" evidence="1">
    <location>
        <begin position="170"/>
        <end position="192"/>
    </location>
</feature>
<feature type="transmembrane region" description="Helical" evidence="1">
    <location>
        <begin position="489"/>
        <end position="508"/>
    </location>
</feature>
<feature type="transmembrane region" description="Helical" evidence="1">
    <location>
        <begin position="529"/>
        <end position="548"/>
    </location>
</feature>
<protein>
    <submittedName>
        <fullName evidence="2">Uncharacterized protein</fullName>
    </submittedName>
</protein>
<reference evidence="2 3" key="1">
    <citation type="journal article" date="2015" name="Genome Announc.">
        <title>Expanding the biotechnology potential of lactobacilli through comparative genomics of 213 strains and associated genera.</title>
        <authorList>
            <person name="Sun Z."/>
            <person name="Harris H.M."/>
            <person name="McCann A."/>
            <person name="Guo C."/>
            <person name="Argimon S."/>
            <person name="Zhang W."/>
            <person name="Yang X."/>
            <person name="Jeffery I.B."/>
            <person name="Cooney J.C."/>
            <person name="Kagawa T.F."/>
            <person name="Liu W."/>
            <person name="Song Y."/>
            <person name="Salvetti E."/>
            <person name="Wrobel A."/>
            <person name="Rasinkangas P."/>
            <person name="Parkhill J."/>
            <person name="Rea M.C."/>
            <person name="O'Sullivan O."/>
            <person name="Ritari J."/>
            <person name="Douillard F.P."/>
            <person name="Paul Ross R."/>
            <person name="Yang R."/>
            <person name="Briner A.E."/>
            <person name="Felis G.E."/>
            <person name="de Vos W.M."/>
            <person name="Barrangou R."/>
            <person name="Klaenhammer T.R."/>
            <person name="Caufield P.W."/>
            <person name="Cui Y."/>
            <person name="Zhang H."/>
            <person name="O'Toole P.W."/>
        </authorList>
    </citation>
    <scope>NUCLEOTIDE SEQUENCE [LARGE SCALE GENOMIC DNA]</scope>
    <source>
        <strain evidence="2 3">DSM 12744</strain>
    </source>
</reference>
<proteinExistence type="predicted"/>
<organism evidence="2 3">
    <name type="scientific">Schleiferilactobacillus perolens DSM 12744</name>
    <dbReference type="NCBI Taxonomy" id="1423792"/>
    <lineage>
        <taxon>Bacteria</taxon>
        <taxon>Bacillati</taxon>
        <taxon>Bacillota</taxon>
        <taxon>Bacilli</taxon>
        <taxon>Lactobacillales</taxon>
        <taxon>Lactobacillaceae</taxon>
        <taxon>Schleiferilactobacillus</taxon>
    </lineage>
</organism>
<keyword evidence="1" id="KW-0472">Membrane</keyword>
<dbReference type="STRING" id="1423792.FD09_GL001237"/>
<feature type="transmembrane region" description="Helical" evidence="1">
    <location>
        <begin position="554"/>
        <end position="572"/>
    </location>
</feature>
<evidence type="ECO:0000313" key="2">
    <source>
        <dbReference type="EMBL" id="KRL14077.1"/>
    </source>
</evidence>
<feature type="transmembrane region" description="Helical" evidence="1">
    <location>
        <begin position="412"/>
        <end position="433"/>
    </location>
</feature>
<evidence type="ECO:0000313" key="3">
    <source>
        <dbReference type="Proteomes" id="UP000051330"/>
    </source>
</evidence>
<keyword evidence="1" id="KW-1133">Transmembrane helix</keyword>
<accession>A0A0R1N1E0</accession>
<dbReference type="Proteomes" id="UP000051330">
    <property type="component" value="Unassembled WGS sequence"/>
</dbReference>
<dbReference type="AlphaFoldDB" id="A0A0R1N1E0"/>